<dbReference type="InterPro" id="IPR003617">
    <property type="entry name" value="TFIIS/CRSP70_N_sub"/>
</dbReference>
<keyword evidence="7 13" id="KW-0238">DNA-binding</keyword>
<dbReference type="FunFam" id="2.20.25.10:FF:000001">
    <property type="entry name" value="Probable Transcription elongation factor S-II"/>
    <property type="match status" value="1"/>
</dbReference>
<evidence type="ECO:0000256" key="8">
    <source>
        <dbReference type="ARBA" id="ARBA00023163"/>
    </source>
</evidence>
<keyword evidence="6 13" id="KW-0805">Transcription regulation</keyword>
<keyword evidence="5 13" id="KW-0862">Zinc</keyword>
<evidence type="ECO:0000256" key="10">
    <source>
        <dbReference type="ARBA" id="ARBA00025408"/>
    </source>
</evidence>
<evidence type="ECO:0000256" key="7">
    <source>
        <dbReference type="ARBA" id="ARBA00023125"/>
    </source>
</evidence>
<dbReference type="GO" id="GO:0001139">
    <property type="term" value="F:RNA polymerase II complex recruiting activity"/>
    <property type="evidence" value="ECO:0007669"/>
    <property type="project" value="TreeGrafter"/>
</dbReference>
<dbReference type="InterPro" id="IPR001222">
    <property type="entry name" value="Znf_TFIIS"/>
</dbReference>
<accession>A0A2T6ZS22</accession>
<evidence type="ECO:0000256" key="3">
    <source>
        <dbReference type="ARBA" id="ARBA00022723"/>
    </source>
</evidence>
<dbReference type="GO" id="GO:0031440">
    <property type="term" value="P:regulation of mRNA 3'-end processing"/>
    <property type="evidence" value="ECO:0007669"/>
    <property type="project" value="TreeGrafter"/>
</dbReference>
<evidence type="ECO:0000256" key="4">
    <source>
        <dbReference type="ARBA" id="ARBA00022771"/>
    </source>
</evidence>
<dbReference type="PROSITE" id="PS51319">
    <property type="entry name" value="TFIIS_N"/>
    <property type="match status" value="1"/>
</dbReference>
<dbReference type="NCBIfam" id="TIGR01385">
    <property type="entry name" value="TFSII"/>
    <property type="match status" value="1"/>
</dbReference>
<comment type="caution">
    <text evidence="18">The sequence shown here is derived from an EMBL/GenBank/DDBJ whole genome shotgun (WGS) entry which is preliminary data.</text>
</comment>
<dbReference type="PANTHER" id="PTHR11477">
    <property type="entry name" value="TRANSCRIPTION FACTOR S-II ZINC FINGER DOMAIN-CONTAINING PROTEIN"/>
    <property type="match status" value="1"/>
</dbReference>
<organism evidence="18 19">
    <name type="scientific">Tuber borchii</name>
    <name type="common">White truffle</name>
    <dbReference type="NCBI Taxonomy" id="42251"/>
    <lineage>
        <taxon>Eukaryota</taxon>
        <taxon>Fungi</taxon>
        <taxon>Dikarya</taxon>
        <taxon>Ascomycota</taxon>
        <taxon>Pezizomycotina</taxon>
        <taxon>Pezizomycetes</taxon>
        <taxon>Pezizales</taxon>
        <taxon>Tuberaceae</taxon>
        <taxon>Tuber</taxon>
    </lineage>
</organism>
<evidence type="ECO:0000259" key="16">
    <source>
        <dbReference type="PROSITE" id="PS51319"/>
    </source>
</evidence>
<evidence type="ECO:0000256" key="2">
    <source>
        <dbReference type="ARBA" id="ARBA00009647"/>
    </source>
</evidence>
<feature type="region of interest" description="Disordered" evidence="14">
    <location>
        <begin position="78"/>
        <end position="124"/>
    </location>
</feature>
<dbReference type="Pfam" id="PF07500">
    <property type="entry name" value="TFIIS_M"/>
    <property type="match status" value="1"/>
</dbReference>
<reference evidence="18 19" key="1">
    <citation type="submission" date="2017-04" db="EMBL/GenBank/DDBJ databases">
        <title>Draft genome sequence of Tuber borchii Vittad., a whitish edible truffle.</title>
        <authorList>
            <consortium name="DOE Joint Genome Institute"/>
            <person name="Murat C."/>
            <person name="Kuo A."/>
            <person name="Barry K.W."/>
            <person name="Clum A."/>
            <person name="Dockter R.B."/>
            <person name="Fauchery L."/>
            <person name="Iotti M."/>
            <person name="Kohler A."/>
            <person name="Labutti K."/>
            <person name="Lindquist E.A."/>
            <person name="Lipzen A."/>
            <person name="Ohm R.A."/>
            <person name="Wang M."/>
            <person name="Grigoriev I.V."/>
            <person name="Zambonelli A."/>
            <person name="Martin F.M."/>
        </authorList>
    </citation>
    <scope>NUCLEOTIDE SEQUENCE [LARGE SCALE GENOMIC DNA]</scope>
    <source>
        <strain evidence="18 19">Tbo3840</strain>
    </source>
</reference>
<dbReference type="SUPFAM" id="SSF57783">
    <property type="entry name" value="Zinc beta-ribbon"/>
    <property type="match status" value="1"/>
</dbReference>
<dbReference type="CDD" id="cd13749">
    <property type="entry name" value="Zn-ribbon_TFIIS"/>
    <property type="match status" value="1"/>
</dbReference>
<dbReference type="InterPro" id="IPR035441">
    <property type="entry name" value="TFIIS/LEDGF_dom_sf"/>
</dbReference>
<sequence length="295" mass="32861">MDAKEVKTHVTNIEKAVKEKLPPTVLIDILNSLRTGVTATEQLLRDTKVGMAVNKLRMNSDRSVSDLAKEIVAKWKRDVHTKTKPSGSSSHDGKKERMVTVSPSRTPPKPSGKRPADLATRSRKTDNVNWQCTGEATRDNCLGIIYDALALGCDASSDALLSLAKSIESITFTNYKKTDAAYKRRMQVLFLNLKSKDNNLRNRVVSGEITPARLSTMESSEMASAQRRQADEKLMEENMRTAMMAKSEKSISDQLTCGKCGQKKVSYTQAQTRSADEPMTTFCTCEICSHRWKFS</sequence>
<evidence type="ECO:0000256" key="5">
    <source>
        <dbReference type="ARBA" id="ARBA00022833"/>
    </source>
</evidence>
<evidence type="ECO:0000256" key="9">
    <source>
        <dbReference type="ARBA" id="ARBA00023242"/>
    </source>
</evidence>
<feature type="domain" description="TFIIS-type" evidence="15">
    <location>
        <begin position="253"/>
        <end position="293"/>
    </location>
</feature>
<comment type="subcellular location">
    <subcellularLocation>
        <location evidence="1 12 13">Nucleus</location>
    </subcellularLocation>
</comment>
<dbReference type="GO" id="GO:0006368">
    <property type="term" value="P:transcription elongation by RNA polymerase II"/>
    <property type="evidence" value="ECO:0007669"/>
    <property type="project" value="InterPro"/>
</dbReference>
<dbReference type="GO" id="GO:0006362">
    <property type="term" value="P:transcription elongation by RNA polymerase I"/>
    <property type="evidence" value="ECO:0007669"/>
    <property type="project" value="TreeGrafter"/>
</dbReference>
<feature type="domain" description="TFIIS central" evidence="17">
    <location>
        <begin position="137"/>
        <end position="250"/>
    </location>
</feature>
<dbReference type="Gene3D" id="1.10.472.30">
    <property type="entry name" value="Transcription elongation factor S-II, central domain"/>
    <property type="match status" value="1"/>
</dbReference>
<dbReference type="SMART" id="SM00440">
    <property type="entry name" value="ZnF_C2C2"/>
    <property type="match status" value="1"/>
</dbReference>
<dbReference type="SUPFAM" id="SSF46942">
    <property type="entry name" value="Elongation factor TFIIS domain 2"/>
    <property type="match status" value="1"/>
</dbReference>
<dbReference type="Gene3D" id="2.20.25.10">
    <property type="match status" value="1"/>
</dbReference>
<evidence type="ECO:0000313" key="18">
    <source>
        <dbReference type="EMBL" id="PUU78266.1"/>
    </source>
</evidence>
<evidence type="ECO:0000256" key="1">
    <source>
        <dbReference type="ARBA" id="ARBA00004123"/>
    </source>
</evidence>
<evidence type="ECO:0000256" key="13">
    <source>
        <dbReference type="RuleBase" id="RU368078"/>
    </source>
</evidence>
<keyword evidence="8 13" id="KW-0804">Transcription</keyword>
<dbReference type="InterPro" id="IPR035100">
    <property type="entry name" value="TF_IIS-typ"/>
</dbReference>
<dbReference type="SMART" id="SM00509">
    <property type="entry name" value="TFS2N"/>
    <property type="match status" value="1"/>
</dbReference>
<dbReference type="PANTHER" id="PTHR11477:SF0">
    <property type="entry name" value="IP08861P-RELATED"/>
    <property type="match status" value="1"/>
</dbReference>
<keyword evidence="4 11" id="KW-0863">Zinc-finger</keyword>
<dbReference type="AlphaFoldDB" id="A0A2T6ZS22"/>
<dbReference type="SUPFAM" id="SSF47676">
    <property type="entry name" value="Conserved domain common to transcription factors TFIIS, elongin A, CRSP70"/>
    <property type="match status" value="1"/>
</dbReference>
<dbReference type="InterPro" id="IPR017923">
    <property type="entry name" value="TFIIS_N"/>
</dbReference>
<protein>
    <recommendedName>
        <fullName evidence="13">Transcription elongation factor</fullName>
    </recommendedName>
</protein>
<evidence type="ECO:0000259" key="17">
    <source>
        <dbReference type="PROSITE" id="PS51321"/>
    </source>
</evidence>
<dbReference type="GO" id="GO:0000977">
    <property type="term" value="F:RNA polymerase II transcription regulatory region sequence-specific DNA binding"/>
    <property type="evidence" value="ECO:0007669"/>
    <property type="project" value="TreeGrafter"/>
</dbReference>
<keyword evidence="19" id="KW-1185">Reference proteome</keyword>
<feature type="domain" description="TFIIS N-terminal" evidence="16">
    <location>
        <begin position="4"/>
        <end position="82"/>
    </location>
</feature>
<dbReference type="GO" id="GO:0005634">
    <property type="term" value="C:nucleus"/>
    <property type="evidence" value="ECO:0007669"/>
    <property type="project" value="UniProtKB-SubCell"/>
</dbReference>
<keyword evidence="18" id="KW-0251">Elongation factor</keyword>
<dbReference type="PROSITE" id="PS00466">
    <property type="entry name" value="ZF_TFIIS_1"/>
    <property type="match status" value="1"/>
</dbReference>
<evidence type="ECO:0000256" key="14">
    <source>
        <dbReference type="SAM" id="MobiDB-lite"/>
    </source>
</evidence>
<dbReference type="InterPro" id="IPR036575">
    <property type="entry name" value="TFIIS_cen_dom_sf"/>
</dbReference>
<dbReference type="PROSITE" id="PS51321">
    <property type="entry name" value="TFIIS_CENTRAL"/>
    <property type="match status" value="1"/>
</dbReference>
<dbReference type="FunFam" id="1.10.472.30:FF:000003">
    <property type="entry name" value="Transcription elongation factor S-II"/>
    <property type="match status" value="1"/>
</dbReference>
<dbReference type="EMBL" id="NESQ01000125">
    <property type="protein sequence ID" value="PUU78266.1"/>
    <property type="molecule type" value="Genomic_DNA"/>
</dbReference>
<dbReference type="InterPro" id="IPR006289">
    <property type="entry name" value="TFSII"/>
</dbReference>
<name>A0A2T6ZS22_TUBBO</name>
<dbReference type="Proteomes" id="UP000244722">
    <property type="component" value="Unassembled WGS sequence"/>
</dbReference>
<dbReference type="OrthoDB" id="44867at2759"/>
<keyword evidence="9 12" id="KW-0539">Nucleus</keyword>
<evidence type="ECO:0000259" key="15">
    <source>
        <dbReference type="PROSITE" id="PS51133"/>
    </source>
</evidence>
<dbReference type="Gene3D" id="1.20.930.10">
    <property type="entry name" value="Conserved domain common to transcription factors TFIIS, elongin A, CRSP70"/>
    <property type="match status" value="1"/>
</dbReference>
<keyword evidence="18" id="KW-0648">Protein biosynthesis</keyword>
<evidence type="ECO:0000256" key="12">
    <source>
        <dbReference type="PROSITE-ProRule" id="PRU00649"/>
    </source>
</evidence>
<gene>
    <name evidence="18" type="ORF">B9Z19DRAFT_1084376</name>
</gene>
<evidence type="ECO:0000256" key="11">
    <source>
        <dbReference type="PROSITE-ProRule" id="PRU00472"/>
    </source>
</evidence>
<evidence type="ECO:0000256" key="6">
    <source>
        <dbReference type="ARBA" id="ARBA00023015"/>
    </source>
</evidence>
<dbReference type="FunFam" id="1.20.930.10:FF:000007">
    <property type="entry name" value="Transcription elongation factor S-II"/>
    <property type="match status" value="1"/>
</dbReference>
<evidence type="ECO:0000313" key="19">
    <source>
        <dbReference type="Proteomes" id="UP000244722"/>
    </source>
</evidence>
<dbReference type="InterPro" id="IPR003618">
    <property type="entry name" value="TFIIS_cen_dom"/>
</dbReference>
<dbReference type="SMART" id="SM00510">
    <property type="entry name" value="TFS2M"/>
    <property type="match status" value="1"/>
</dbReference>
<proteinExistence type="inferred from homology"/>
<keyword evidence="3 13" id="KW-0479">Metal-binding</keyword>
<dbReference type="GO" id="GO:0008270">
    <property type="term" value="F:zinc ion binding"/>
    <property type="evidence" value="ECO:0007669"/>
    <property type="project" value="UniProtKB-UniRule"/>
</dbReference>
<dbReference type="GO" id="GO:0003746">
    <property type="term" value="F:translation elongation factor activity"/>
    <property type="evidence" value="ECO:0007669"/>
    <property type="project" value="UniProtKB-KW"/>
</dbReference>
<dbReference type="Pfam" id="PF01096">
    <property type="entry name" value="Zn_ribbon_TFIIS"/>
    <property type="match status" value="1"/>
</dbReference>
<dbReference type="STRING" id="42251.A0A2T6ZS22"/>
<dbReference type="PIRSF" id="PIRSF006704">
    <property type="entry name" value="TF_IIS"/>
    <property type="match status" value="1"/>
</dbReference>
<dbReference type="PROSITE" id="PS51133">
    <property type="entry name" value="ZF_TFIIS_2"/>
    <property type="match status" value="1"/>
</dbReference>
<comment type="function">
    <text evidence="10">Necessary for efficient RNA polymerase II transcription elongation past template-encoded arresting sites. The arresting sites in DNA have the property of trapping a certain fraction of elongating RNA polymerases that pass through, resulting in locked ternary complexes. Cleavage of the nascent transcript by S-II allows the resumption of elongation from the new 3'-terminus.</text>
</comment>
<dbReference type="GO" id="GO:0031564">
    <property type="term" value="P:transcription antitermination"/>
    <property type="evidence" value="ECO:0007669"/>
    <property type="project" value="TreeGrafter"/>
</dbReference>
<comment type="similarity">
    <text evidence="2 13">Belongs to the TFS-II family.</text>
</comment>
<dbReference type="Pfam" id="PF08711">
    <property type="entry name" value="Med26"/>
    <property type="match status" value="1"/>
</dbReference>